<keyword evidence="3" id="KW-0808">Transferase</keyword>
<evidence type="ECO:0000313" key="8">
    <source>
        <dbReference type="EMBL" id="KJV06615.1"/>
    </source>
</evidence>
<accession>A0A0F3IIK9</accession>
<feature type="transmembrane region" description="Helical" evidence="6">
    <location>
        <begin position="7"/>
        <end position="27"/>
    </location>
</feature>
<name>A0A0F3IIK9_9GAMM</name>
<dbReference type="Gene3D" id="3.30.565.10">
    <property type="entry name" value="Histidine kinase-like ATPase, C-terminal domain"/>
    <property type="match status" value="1"/>
</dbReference>
<dbReference type="GO" id="GO:0000155">
    <property type="term" value="F:phosphorelay sensor kinase activity"/>
    <property type="evidence" value="ECO:0007669"/>
    <property type="project" value="InterPro"/>
</dbReference>
<dbReference type="SUPFAM" id="SSF55874">
    <property type="entry name" value="ATPase domain of HSP90 chaperone/DNA topoisomerase II/histidine kinase"/>
    <property type="match status" value="1"/>
</dbReference>
<dbReference type="GO" id="GO:0046983">
    <property type="term" value="F:protein dimerization activity"/>
    <property type="evidence" value="ECO:0007669"/>
    <property type="project" value="InterPro"/>
</dbReference>
<dbReference type="PANTHER" id="PTHR24421:SF58">
    <property type="entry name" value="SIGNAL TRANSDUCTION HISTIDINE-PROTEIN KINASE_PHOSPHATASE UHPB"/>
    <property type="match status" value="1"/>
</dbReference>
<sequence length="449" mass="49882">MKLKFQLILRIAVIGLVLLMATTAYVLESVHVQTKQQTETLAHTLAQQLSLQLLRIQAGFEDTNAFPNFDLWRSYQAQAYPGLCIRFFTADGLLKRTACHGEALINQVPQLFSQVYQALFKPGLTVKQAVIVNKKHYGYFTLTPSSTQEITVAYTTSCQLLTLSLLTILAISISVFFSVQRLLTPAHVIVTTLRQMQHGDLTPRLPRFTIPEWQQTACAINQLAQNQQHLLQQYNALGLKLLQVQEQERTRIAHELHDEFGQCLAGINALATSIQTSLVTQPGLADEAKQISTISQHIMTHLRTLLIQLRPAELEQLGLAACLKQLTEHWARISQGKTMYHLTLKGAIDELPEPLPITVFRIIQECLTNTAKHANATVSNTELIVDTDSVLITISDNGSAQCLPLPINGLGLKGIQEKVKLIGGEINLSLAKPKGLIIRIRLPLEHPNA</sequence>
<evidence type="ECO:0000256" key="3">
    <source>
        <dbReference type="ARBA" id="ARBA00022679"/>
    </source>
</evidence>
<dbReference type="InterPro" id="IPR003660">
    <property type="entry name" value="HAMP_dom"/>
</dbReference>
<evidence type="ECO:0000256" key="1">
    <source>
        <dbReference type="ARBA" id="ARBA00004370"/>
    </source>
</evidence>
<evidence type="ECO:0000256" key="2">
    <source>
        <dbReference type="ARBA" id="ARBA00022553"/>
    </source>
</evidence>
<keyword evidence="5" id="KW-0902">Two-component regulatory system</keyword>
<evidence type="ECO:0000313" key="9">
    <source>
        <dbReference type="Proteomes" id="UP000033684"/>
    </source>
</evidence>
<dbReference type="InterPro" id="IPR036890">
    <property type="entry name" value="HATPase_C_sf"/>
</dbReference>
<evidence type="ECO:0000259" key="7">
    <source>
        <dbReference type="PROSITE" id="PS50885"/>
    </source>
</evidence>
<dbReference type="Proteomes" id="UP000033684">
    <property type="component" value="Unassembled WGS sequence"/>
</dbReference>
<reference evidence="9" key="1">
    <citation type="submission" date="2015-03" db="EMBL/GenBank/DDBJ databases">
        <title>Draft genome sequence of a novel methanotroph (Sn10-6) isolated from flooded ricefield rhizosphere in India.</title>
        <authorList>
            <person name="Pandit P.S."/>
            <person name="Pore S.D."/>
            <person name="Arora P."/>
            <person name="Kapse N.G."/>
            <person name="Dhakephalkar P.K."/>
            <person name="Rahalkar M.C."/>
        </authorList>
    </citation>
    <scope>NUCLEOTIDE SEQUENCE [LARGE SCALE GENOMIC DNA]</scope>
    <source>
        <strain evidence="9">Sn10-6</strain>
    </source>
</reference>
<dbReference type="InterPro" id="IPR011712">
    <property type="entry name" value="Sig_transdc_His_kin_sub3_dim/P"/>
</dbReference>
<evidence type="ECO:0000256" key="6">
    <source>
        <dbReference type="SAM" id="Phobius"/>
    </source>
</evidence>
<dbReference type="GO" id="GO:0016020">
    <property type="term" value="C:membrane"/>
    <property type="evidence" value="ECO:0007669"/>
    <property type="project" value="UniProtKB-SubCell"/>
</dbReference>
<proteinExistence type="predicted"/>
<reference evidence="8 9" key="2">
    <citation type="journal article" date="2016" name="Microb. Ecol.">
        <title>Genome Characteristics of a Novel Type I Methanotroph (Sn10-6) Isolated from a Flooded Indian Rice Field.</title>
        <authorList>
            <person name="Rahalkar M.C."/>
            <person name="Pandit P.S."/>
            <person name="Dhakephalkar P.K."/>
            <person name="Pore S."/>
            <person name="Arora P."/>
            <person name="Kapse N."/>
        </authorList>
    </citation>
    <scope>NUCLEOTIDE SEQUENCE [LARGE SCALE GENOMIC DNA]</scope>
    <source>
        <strain evidence="8 9">Sn10-6</strain>
    </source>
</reference>
<keyword evidence="6" id="KW-1133">Transmembrane helix</keyword>
<dbReference type="Gene3D" id="1.20.5.1930">
    <property type="match status" value="1"/>
</dbReference>
<feature type="domain" description="HAMP" evidence="7">
    <location>
        <begin position="180"/>
        <end position="232"/>
    </location>
</feature>
<comment type="caution">
    <text evidence="8">The sequence shown here is derived from an EMBL/GenBank/DDBJ whole genome shotgun (WGS) entry which is preliminary data.</text>
</comment>
<keyword evidence="6" id="KW-0812">Transmembrane</keyword>
<dbReference type="CDD" id="cd16917">
    <property type="entry name" value="HATPase_UhpB-NarQ-NarX-like"/>
    <property type="match status" value="1"/>
</dbReference>
<dbReference type="AlphaFoldDB" id="A0A0F3IIK9"/>
<dbReference type="PROSITE" id="PS50885">
    <property type="entry name" value="HAMP"/>
    <property type="match status" value="1"/>
</dbReference>
<gene>
    <name evidence="8" type="ORF">VZ94_10185</name>
</gene>
<dbReference type="RefSeq" id="WP_045779156.1">
    <property type="nucleotide sequence ID" value="NZ_LAJX01000099.1"/>
</dbReference>
<dbReference type="Pfam" id="PF07730">
    <property type="entry name" value="HisKA_3"/>
    <property type="match status" value="1"/>
</dbReference>
<dbReference type="EMBL" id="LAJX01000099">
    <property type="protein sequence ID" value="KJV06615.1"/>
    <property type="molecule type" value="Genomic_DNA"/>
</dbReference>
<comment type="subcellular location">
    <subcellularLocation>
        <location evidence="1">Membrane</location>
    </subcellularLocation>
</comment>
<keyword evidence="4" id="KW-0418">Kinase</keyword>
<dbReference type="PANTHER" id="PTHR24421">
    <property type="entry name" value="NITRATE/NITRITE SENSOR PROTEIN NARX-RELATED"/>
    <property type="match status" value="1"/>
</dbReference>
<keyword evidence="6" id="KW-0472">Membrane</keyword>
<evidence type="ECO:0000256" key="4">
    <source>
        <dbReference type="ARBA" id="ARBA00022777"/>
    </source>
</evidence>
<dbReference type="InterPro" id="IPR050482">
    <property type="entry name" value="Sensor_HK_TwoCompSys"/>
</dbReference>
<evidence type="ECO:0000256" key="5">
    <source>
        <dbReference type="ARBA" id="ARBA00023012"/>
    </source>
</evidence>
<dbReference type="OrthoDB" id="9797605at2"/>
<protein>
    <recommendedName>
        <fullName evidence="7">HAMP domain-containing protein</fullName>
    </recommendedName>
</protein>
<dbReference type="InterPro" id="IPR003594">
    <property type="entry name" value="HATPase_dom"/>
</dbReference>
<organism evidence="8 9">
    <name type="scientific">Methylocucumis oryzae</name>
    <dbReference type="NCBI Taxonomy" id="1632867"/>
    <lineage>
        <taxon>Bacteria</taxon>
        <taxon>Pseudomonadati</taxon>
        <taxon>Pseudomonadota</taxon>
        <taxon>Gammaproteobacteria</taxon>
        <taxon>Methylococcales</taxon>
        <taxon>Methylococcaceae</taxon>
        <taxon>Methylocucumis</taxon>
    </lineage>
</organism>
<keyword evidence="2" id="KW-0597">Phosphoprotein</keyword>
<dbReference type="PATRIC" id="fig|1632867.3.peg.5896"/>
<dbReference type="Pfam" id="PF02518">
    <property type="entry name" value="HATPase_c"/>
    <property type="match status" value="1"/>
</dbReference>
<keyword evidence="9" id="KW-1185">Reference proteome</keyword>